<feature type="compositionally biased region" description="Polar residues" evidence="1">
    <location>
        <begin position="8"/>
        <end position="22"/>
    </location>
</feature>
<comment type="caution">
    <text evidence="2">The sequence shown here is derived from an EMBL/GenBank/DDBJ whole genome shotgun (WGS) entry which is preliminary data.</text>
</comment>
<dbReference type="Proteomes" id="UP001189429">
    <property type="component" value="Unassembled WGS sequence"/>
</dbReference>
<proteinExistence type="predicted"/>
<evidence type="ECO:0000256" key="1">
    <source>
        <dbReference type="SAM" id="MobiDB-lite"/>
    </source>
</evidence>
<feature type="region of interest" description="Disordered" evidence="1">
    <location>
        <begin position="53"/>
        <end position="172"/>
    </location>
</feature>
<reference evidence="2" key="1">
    <citation type="submission" date="2023-10" db="EMBL/GenBank/DDBJ databases">
        <authorList>
            <person name="Chen Y."/>
            <person name="Shah S."/>
            <person name="Dougan E. K."/>
            <person name="Thang M."/>
            <person name="Chan C."/>
        </authorList>
    </citation>
    <scope>NUCLEOTIDE SEQUENCE [LARGE SCALE GENOMIC DNA]</scope>
</reference>
<feature type="compositionally biased region" description="Basic and acidic residues" evidence="1">
    <location>
        <begin position="130"/>
        <end position="144"/>
    </location>
</feature>
<feature type="compositionally biased region" description="Basic and acidic residues" evidence="1">
    <location>
        <begin position="80"/>
        <end position="100"/>
    </location>
</feature>
<evidence type="ECO:0008006" key="4">
    <source>
        <dbReference type="Google" id="ProtNLM"/>
    </source>
</evidence>
<feature type="compositionally biased region" description="Basic and acidic residues" evidence="1">
    <location>
        <begin position="56"/>
        <end position="72"/>
    </location>
</feature>
<feature type="region of interest" description="Disordered" evidence="1">
    <location>
        <begin position="1"/>
        <end position="25"/>
    </location>
</feature>
<gene>
    <name evidence="2" type="ORF">PCOR1329_LOCUS63250</name>
</gene>
<protein>
    <recommendedName>
        <fullName evidence="4">ADP-ribosylation factor-like protein 6-interacting protein 4</fullName>
    </recommendedName>
</protein>
<evidence type="ECO:0000313" key="3">
    <source>
        <dbReference type="Proteomes" id="UP001189429"/>
    </source>
</evidence>
<feature type="compositionally biased region" description="Low complexity" evidence="1">
    <location>
        <begin position="102"/>
        <end position="113"/>
    </location>
</feature>
<feature type="compositionally biased region" description="Basic residues" evidence="1">
    <location>
        <begin position="117"/>
        <end position="129"/>
    </location>
</feature>
<evidence type="ECO:0000313" key="2">
    <source>
        <dbReference type="EMBL" id="CAK0879969.1"/>
    </source>
</evidence>
<feature type="compositionally biased region" description="Basic and acidic residues" evidence="1">
    <location>
        <begin position="155"/>
        <end position="172"/>
    </location>
</feature>
<sequence length="192" mass="21448">MDMEHSSYETASTQQRGNTLESNAERFAKVAARKGIHVADPAGTMRKMFETFVGKRLGDGPEKASAAREQRGDSSQQQPRSEKQTKDTKPKKARQTKGEVESSSSSSSSSSTSGCKTKPHKKRKRKKIKETKAKRTKKERELPKGKKCSNSAADKLAREKKREEADQLKAMDPKHAAIIKRFRKTCARVPSQ</sequence>
<keyword evidence="3" id="KW-1185">Reference proteome</keyword>
<dbReference type="EMBL" id="CAUYUJ010018025">
    <property type="protein sequence ID" value="CAK0879969.1"/>
    <property type="molecule type" value="Genomic_DNA"/>
</dbReference>
<name>A0ABN9W1S9_9DINO</name>
<accession>A0ABN9W1S9</accession>
<organism evidence="2 3">
    <name type="scientific">Prorocentrum cordatum</name>
    <dbReference type="NCBI Taxonomy" id="2364126"/>
    <lineage>
        <taxon>Eukaryota</taxon>
        <taxon>Sar</taxon>
        <taxon>Alveolata</taxon>
        <taxon>Dinophyceae</taxon>
        <taxon>Prorocentrales</taxon>
        <taxon>Prorocentraceae</taxon>
        <taxon>Prorocentrum</taxon>
    </lineage>
</organism>